<proteinExistence type="predicted"/>
<reference evidence="1 2" key="1">
    <citation type="submission" date="2018-04" db="EMBL/GenBank/DDBJ databases">
        <title>Adhaeribacter sp. HMF7616 genome sequencing and assembly.</title>
        <authorList>
            <person name="Kang H."/>
            <person name="Kang J."/>
            <person name="Cha I."/>
            <person name="Kim H."/>
            <person name="Joh K."/>
        </authorList>
    </citation>
    <scope>NUCLEOTIDE SEQUENCE [LARGE SCALE GENOMIC DNA]</scope>
    <source>
        <strain evidence="1 2">HMF7616</strain>
    </source>
</reference>
<dbReference type="RefSeq" id="WP_317047628.1">
    <property type="nucleotide sequence ID" value="NZ_QASA01000001.1"/>
</dbReference>
<gene>
    <name evidence="1" type="ORF">AHMF7616_04737</name>
</gene>
<sequence length="88" mass="10465">MTEVVIKVDDLSKKYRLGNIGTGTLSRDLNQWWAKLRGKENPYAKLDEDGSVHFRNNEFWALQNLNFEVKKDKYLELLEKMELENLLY</sequence>
<evidence type="ECO:0000313" key="1">
    <source>
        <dbReference type="EMBL" id="RDC66106.1"/>
    </source>
</evidence>
<comment type="caution">
    <text evidence="1">The sequence shown here is derived from an EMBL/GenBank/DDBJ whole genome shotgun (WGS) entry which is preliminary data.</text>
</comment>
<dbReference type="Proteomes" id="UP000253919">
    <property type="component" value="Unassembled WGS sequence"/>
</dbReference>
<dbReference type="EMBL" id="QASA01000001">
    <property type="protein sequence ID" value="RDC66106.1"/>
    <property type="molecule type" value="Genomic_DNA"/>
</dbReference>
<dbReference type="AlphaFoldDB" id="A0A369QS05"/>
<organism evidence="1 2">
    <name type="scientific">Adhaeribacter pallidiroseus</name>
    <dbReference type="NCBI Taxonomy" id="2072847"/>
    <lineage>
        <taxon>Bacteria</taxon>
        <taxon>Pseudomonadati</taxon>
        <taxon>Bacteroidota</taxon>
        <taxon>Cytophagia</taxon>
        <taxon>Cytophagales</taxon>
        <taxon>Hymenobacteraceae</taxon>
        <taxon>Adhaeribacter</taxon>
    </lineage>
</organism>
<keyword evidence="2" id="KW-1185">Reference proteome</keyword>
<accession>A0A369QS05</accession>
<protein>
    <submittedName>
        <fullName evidence="1">Uncharacterized protein</fullName>
    </submittedName>
</protein>
<evidence type="ECO:0000313" key="2">
    <source>
        <dbReference type="Proteomes" id="UP000253919"/>
    </source>
</evidence>
<name>A0A369QS05_9BACT</name>